<evidence type="ECO:0000313" key="2">
    <source>
        <dbReference type="Proteomes" id="UP000470082"/>
    </source>
</evidence>
<dbReference type="RefSeq" id="WP_154461182.1">
    <property type="nucleotide sequence ID" value="NZ_VUMM01000023.1"/>
</dbReference>
<accession>A0A7X2N533</accession>
<keyword evidence="2" id="KW-1185">Reference proteome</keyword>
<reference evidence="1 2" key="1">
    <citation type="submission" date="2019-08" db="EMBL/GenBank/DDBJ databases">
        <title>In-depth cultivation of the pig gut microbiome towards novel bacterial diversity and tailored functional studies.</title>
        <authorList>
            <person name="Wylensek D."/>
            <person name="Hitch T.C.A."/>
            <person name="Clavel T."/>
        </authorList>
    </citation>
    <scope>NUCLEOTIDE SEQUENCE [LARGE SCALE GENOMIC DNA]</scope>
    <source>
        <strain evidence="1 2">LKV-178-WT-2G</strain>
    </source>
</reference>
<organism evidence="1 2">
    <name type="scientific">Floccifex porci</name>
    <dbReference type="NCBI Taxonomy" id="2606629"/>
    <lineage>
        <taxon>Bacteria</taxon>
        <taxon>Bacillati</taxon>
        <taxon>Bacillota</taxon>
        <taxon>Erysipelotrichia</taxon>
        <taxon>Erysipelotrichales</taxon>
        <taxon>Erysipelotrichaceae</taxon>
        <taxon>Floccifex</taxon>
    </lineage>
</organism>
<protein>
    <recommendedName>
        <fullName evidence="3">Glutathionylspermidine synthase pre-ATP-grasp-like domain-containing protein</fullName>
    </recommendedName>
</protein>
<evidence type="ECO:0000313" key="1">
    <source>
        <dbReference type="EMBL" id="MSS02198.1"/>
    </source>
</evidence>
<sequence length="431" mass="51165">MRIEQQYKEYIKSHWLETKESALRITDRIQNSELNAGGNNYTRTLQIPKFFTRNDYLRFKCIVEKTYTIFEKVIKAYRNDSSIRSLFPFSKELEELILLEPDYDTSIPICRIDIFYDEMTKDFYFCEFNTDGTSAMNENHKLNEFLSLNNVFMNNKPEYEIMELIQSWIDAFLLNCKHRKDIHVGIVDFLENAYLSELYVFEKEFQKRGISCEVIDIRKLKYDGNQLISKKTNKRIDVIYRRAVTKDIMDHLESVHDFYQAVLDKKVILIGAFQTQLVHHKCINQVLMNEKMQAYFSKEEIKFLEDHLPKTYDLTEEVGMQIHNQKDQWILKPKDSYASKGVWAGIDLSQEEWEKVLYDSINLDYIAQQYITPYKSENIDPVNYDIFKMYSNLTGLYVYNGQFSGVYSRLSDSGIISTQYNEKTIPTLFLK</sequence>
<dbReference type="AlphaFoldDB" id="A0A7X2N533"/>
<comment type="caution">
    <text evidence="1">The sequence shown here is derived from an EMBL/GenBank/DDBJ whole genome shotgun (WGS) entry which is preliminary data.</text>
</comment>
<evidence type="ECO:0008006" key="3">
    <source>
        <dbReference type="Google" id="ProtNLM"/>
    </source>
</evidence>
<dbReference type="Proteomes" id="UP000470082">
    <property type="component" value="Unassembled WGS sequence"/>
</dbReference>
<dbReference type="EMBL" id="VUMM01000023">
    <property type="protein sequence ID" value="MSS02198.1"/>
    <property type="molecule type" value="Genomic_DNA"/>
</dbReference>
<gene>
    <name evidence="1" type="ORF">FYJ50_08885</name>
</gene>
<proteinExistence type="predicted"/>
<name>A0A7X2N533_9FIRM</name>
<dbReference type="SUPFAM" id="SSF56059">
    <property type="entry name" value="Glutathione synthetase ATP-binding domain-like"/>
    <property type="match status" value="1"/>
</dbReference>